<gene>
    <name evidence="2" type="ORF">CPELLU_LOCUS7405</name>
</gene>
<dbReference type="PANTHER" id="PTHR44329">
    <property type="entry name" value="SERINE/THREONINE-PROTEIN KINASE TNNI3K-RELATED"/>
    <property type="match status" value="1"/>
</dbReference>
<dbReference type="GO" id="GO:0004674">
    <property type="term" value="F:protein serine/threonine kinase activity"/>
    <property type="evidence" value="ECO:0007669"/>
    <property type="project" value="TreeGrafter"/>
</dbReference>
<dbReference type="Pfam" id="PF07714">
    <property type="entry name" value="PK_Tyr_Ser-Thr"/>
    <property type="match status" value="1"/>
</dbReference>
<dbReference type="AlphaFoldDB" id="A0A9N9CS50"/>
<dbReference type="GO" id="GO:0005524">
    <property type="term" value="F:ATP binding"/>
    <property type="evidence" value="ECO:0007669"/>
    <property type="project" value="InterPro"/>
</dbReference>
<feature type="domain" description="Protein kinase" evidence="1">
    <location>
        <begin position="1"/>
        <end position="96"/>
    </location>
</feature>
<dbReference type="EMBL" id="CAJVQA010004951">
    <property type="protein sequence ID" value="CAG8609960.1"/>
    <property type="molecule type" value="Genomic_DNA"/>
</dbReference>
<dbReference type="InterPro" id="IPR000719">
    <property type="entry name" value="Prot_kinase_dom"/>
</dbReference>
<evidence type="ECO:0000313" key="2">
    <source>
        <dbReference type="EMBL" id="CAG8609960.1"/>
    </source>
</evidence>
<dbReference type="InterPro" id="IPR051681">
    <property type="entry name" value="Ser/Thr_Kinases-Pseudokinases"/>
</dbReference>
<keyword evidence="3" id="KW-1185">Reference proteome</keyword>
<dbReference type="Proteomes" id="UP000789759">
    <property type="component" value="Unassembled WGS sequence"/>
</dbReference>
<reference evidence="2" key="1">
    <citation type="submission" date="2021-06" db="EMBL/GenBank/DDBJ databases">
        <authorList>
            <person name="Kallberg Y."/>
            <person name="Tangrot J."/>
            <person name="Rosling A."/>
        </authorList>
    </citation>
    <scope>NUCLEOTIDE SEQUENCE</scope>
    <source>
        <strain evidence="2">FL966</strain>
    </source>
</reference>
<dbReference type="InterPro" id="IPR001245">
    <property type="entry name" value="Ser-Thr/Tyr_kinase_cat_dom"/>
</dbReference>
<accession>A0A9N9CS50</accession>
<name>A0A9N9CS50_9GLOM</name>
<proteinExistence type="predicted"/>
<sequence length="184" mass="20608">MQVGKKRDEKSDIYSLGVIFWELTSGTASFGSFDNKLAICCHISKGLREETIAGTPSKFSELYKKCWDSDPQGRPTPSEILTTLDKISKETSVEFIINTNQRPVPILTNNSSQMFRETSSSKKSLSRSIINFTRSSQKMLDARVQGLIFYEANNYEGSLSLLSKSSKINPDDTDALKYRGLTLN</sequence>
<dbReference type="InterPro" id="IPR011009">
    <property type="entry name" value="Kinase-like_dom_sf"/>
</dbReference>
<dbReference type="PROSITE" id="PS50011">
    <property type="entry name" value="PROTEIN_KINASE_DOM"/>
    <property type="match status" value="1"/>
</dbReference>
<comment type="caution">
    <text evidence="2">The sequence shown here is derived from an EMBL/GenBank/DDBJ whole genome shotgun (WGS) entry which is preliminary data.</text>
</comment>
<evidence type="ECO:0000259" key="1">
    <source>
        <dbReference type="PROSITE" id="PS50011"/>
    </source>
</evidence>
<dbReference type="OrthoDB" id="2353542at2759"/>
<evidence type="ECO:0000313" key="3">
    <source>
        <dbReference type="Proteomes" id="UP000789759"/>
    </source>
</evidence>
<organism evidence="2 3">
    <name type="scientific">Cetraspora pellucida</name>
    <dbReference type="NCBI Taxonomy" id="1433469"/>
    <lineage>
        <taxon>Eukaryota</taxon>
        <taxon>Fungi</taxon>
        <taxon>Fungi incertae sedis</taxon>
        <taxon>Mucoromycota</taxon>
        <taxon>Glomeromycotina</taxon>
        <taxon>Glomeromycetes</taxon>
        <taxon>Diversisporales</taxon>
        <taxon>Gigasporaceae</taxon>
        <taxon>Cetraspora</taxon>
    </lineage>
</organism>
<dbReference type="SUPFAM" id="SSF56112">
    <property type="entry name" value="Protein kinase-like (PK-like)"/>
    <property type="match status" value="1"/>
</dbReference>
<dbReference type="Gene3D" id="1.10.510.10">
    <property type="entry name" value="Transferase(Phosphotransferase) domain 1"/>
    <property type="match status" value="1"/>
</dbReference>
<protein>
    <submittedName>
        <fullName evidence="2">15606_t:CDS:1</fullName>
    </submittedName>
</protein>